<dbReference type="RefSeq" id="WP_110935453.1">
    <property type="nucleotide sequence ID" value="NZ_KZ614146.1"/>
</dbReference>
<reference evidence="2 3" key="1">
    <citation type="submission" date="2017-10" db="EMBL/GenBank/DDBJ databases">
        <title>Bacillus sp. nov., a halophilic bacterium isolated from a Keqin Lake.</title>
        <authorList>
            <person name="Wang H."/>
        </authorList>
    </citation>
    <scope>NUCLEOTIDE SEQUENCE [LARGE SCALE GENOMIC DNA]</scope>
    <source>
        <strain evidence="2 3">KCTC 13187</strain>
    </source>
</reference>
<organism evidence="2 3">
    <name type="scientific">Salipaludibacillus neizhouensis</name>
    <dbReference type="NCBI Taxonomy" id="885475"/>
    <lineage>
        <taxon>Bacteria</taxon>
        <taxon>Bacillati</taxon>
        <taxon>Bacillota</taxon>
        <taxon>Bacilli</taxon>
        <taxon>Bacillales</taxon>
        <taxon>Bacillaceae</taxon>
    </lineage>
</organism>
<evidence type="ECO:0000256" key="1">
    <source>
        <dbReference type="SAM" id="Phobius"/>
    </source>
</evidence>
<dbReference type="EMBL" id="PDOE01000003">
    <property type="protein sequence ID" value="RKL67383.1"/>
    <property type="molecule type" value="Genomic_DNA"/>
</dbReference>
<evidence type="ECO:0000313" key="2">
    <source>
        <dbReference type="EMBL" id="RKL67383.1"/>
    </source>
</evidence>
<comment type="caution">
    <text evidence="2">The sequence shown here is derived from an EMBL/GenBank/DDBJ whole genome shotgun (WGS) entry which is preliminary data.</text>
</comment>
<keyword evidence="1" id="KW-0472">Membrane</keyword>
<name>A0A3A9KCN7_9BACI</name>
<dbReference type="AlphaFoldDB" id="A0A3A9KCN7"/>
<keyword evidence="3" id="KW-1185">Reference proteome</keyword>
<protein>
    <submittedName>
        <fullName evidence="2">Uncharacterized protein</fullName>
    </submittedName>
</protein>
<sequence>MNRLKDFGWIKGTFIIFGSVIGFIGLTMTLIFFLLLWMDKYDNRYIDSEEAEVEKIKHEEITQR</sequence>
<feature type="transmembrane region" description="Helical" evidence="1">
    <location>
        <begin position="12"/>
        <end position="37"/>
    </location>
</feature>
<gene>
    <name evidence="2" type="ORF">CR203_08445</name>
</gene>
<keyword evidence="1" id="KW-0812">Transmembrane</keyword>
<evidence type="ECO:0000313" key="3">
    <source>
        <dbReference type="Proteomes" id="UP000281498"/>
    </source>
</evidence>
<dbReference type="Proteomes" id="UP000281498">
    <property type="component" value="Unassembled WGS sequence"/>
</dbReference>
<keyword evidence="1" id="KW-1133">Transmembrane helix</keyword>
<accession>A0A3A9KCN7</accession>
<proteinExistence type="predicted"/>